<evidence type="ECO:0000256" key="3">
    <source>
        <dbReference type="ARBA" id="ARBA00022475"/>
    </source>
</evidence>
<dbReference type="EMBL" id="CVMV01000019">
    <property type="protein sequence ID" value="CRG93706.1"/>
    <property type="molecule type" value="Genomic_DNA"/>
</dbReference>
<evidence type="ECO:0000259" key="10">
    <source>
        <dbReference type="PROSITE" id="PS51701"/>
    </source>
</evidence>
<dbReference type="OMA" id="IEPEECF"/>
<feature type="domain" description="6-Cys" evidence="10">
    <location>
        <begin position="169"/>
        <end position="304"/>
    </location>
</feature>
<dbReference type="AlphaFoldDB" id="A0A1J1GRP6"/>
<keyword evidence="8" id="KW-0325">Glycoprotein</keyword>
<dbReference type="SMART" id="SM00970">
    <property type="entry name" value="s48_45"/>
    <property type="match status" value="2"/>
</dbReference>
<comment type="subcellular location">
    <subcellularLocation>
        <location evidence="1">Cell membrane</location>
    </subcellularLocation>
    <subcellularLocation>
        <location evidence="2">Cell surface</location>
    </subcellularLocation>
</comment>
<dbReference type="PANTHER" id="PTHR38796">
    <property type="match status" value="1"/>
</dbReference>
<keyword evidence="7" id="KW-1015">Disulfide bond</keyword>
<dbReference type="RefSeq" id="XP_028526528.1">
    <property type="nucleotide sequence ID" value="XM_028674948.1"/>
</dbReference>
<name>A0A1J1GRP6_PLAGA</name>
<evidence type="ECO:0000256" key="1">
    <source>
        <dbReference type="ARBA" id="ARBA00004236"/>
    </source>
</evidence>
<gene>
    <name evidence="11" type="ORF">PGAL8A_00141200</name>
</gene>
<dbReference type="InterPro" id="IPR010884">
    <property type="entry name" value="6_CYS_dom"/>
</dbReference>
<dbReference type="Pfam" id="PF07422">
    <property type="entry name" value="s48_45"/>
    <property type="match status" value="2"/>
</dbReference>
<evidence type="ECO:0000256" key="4">
    <source>
        <dbReference type="ARBA" id="ARBA00022729"/>
    </source>
</evidence>
<evidence type="ECO:0000256" key="8">
    <source>
        <dbReference type="ARBA" id="ARBA00023180"/>
    </source>
</evidence>
<dbReference type="GO" id="GO:0009986">
    <property type="term" value="C:cell surface"/>
    <property type="evidence" value="ECO:0007669"/>
    <property type="project" value="UniProtKB-SubCell"/>
</dbReference>
<dbReference type="Proteomes" id="UP000220797">
    <property type="component" value="Unassembled WGS sequence"/>
</dbReference>
<dbReference type="GeneID" id="39729936"/>
<comment type="caution">
    <text evidence="11">The sequence shown here is derived from an EMBL/GenBank/DDBJ whole genome shotgun (WGS) entry which is preliminary data.</text>
</comment>
<dbReference type="PROSITE" id="PS51701">
    <property type="entry name" value="6_CYS"/>
    <property type="match status" value="2"/>
</dbReference>
<evidence type="ECO:0000256" key="6">
    <source>
        <dbReference type="ARBA" id="ARBA00023136"/>
    </source>
</evidence>
<evidence type="ECO:0000256" key="7">
    <source>
        <dbReference type="ARBA" id="ARBA00023157"/>
    </source>
</evidence>
<evidence type="ECO:0000313" key="12">
    <source>
        <dbReference type="Proteomes" id="UP000220797"/>
    </source>
</evidence>
<sequence>MILKKLFFLALSVICSFHITSAYDHVCDFNEDRPLTFPKNQKDNLSKTCKLQPSLMDKVIIKCGSNSLKYKLNPPNCLQEVYDSNTLVNKKKIHEILEGVSSIMIRNNPEVDVNDVSLRIPPNIFADKKIFCTCEHEKTIRVRRNQVESSKVIKYTGIIEIVIPTLKEKIPGCDFTKETSSLFTNGYDHTVDINDDDDNKITCKIPLKKNMLVGFKCPKDSNIKPEDCFINGYNTNGKIQNLQQTFGFTELVMDHYNNVFYAKFPDNLKKEASFFCFCSYNEKKFVTYFFFGNVNNQNITIPELPDKNLKSNISYSVKIAASIFFMYFVSFLITL</sequence>
<evidence type="ECO:0000313" key="11">
    <source>
        <dbReference type="EMBL" id="CRG93706.1"/>
    </source>
</evidence>
<keyword evidence="3" id="KW-1003">Cell membrane</keyword>
<dbReference type="Gene3D" id="2.60.40.2860">
    <property type="match status" value="2"/>
</dbReference>
<proteinExistence type="predicted"/>
<dbReference type="InterPro" id="IPR051444">
    <property type="entry name" value="Parasite_Repro/Invasion_Surf"/>
</dbReference>
<dbReference type="PANTHER" id="PTHR38796:SF1">
    <property type="entry name" value="ANCHORED PROTEIN, PUTATIVE (AFU_ORTHOLOGUE AFUA_4G09600)-RELATED"/>
    <property type="match status" value="1"/>
</dbReference>
<accession>A0A1J1GRP6</accession>
<dbReference type="OrthoDB" id="384332at2759"/>
<keyword evidence="6" id="KW-0472">Membrane</keyword>
<dbReference type="VEuPathDB" id="PlasmoDB:PGAL8A_00141200"/>
<evidence type="ECO:0000256" key="9">
    <source>
        <dbReference type="SAM" id="SignalP"/>
    </source>
</evidence>
<dbReference type="InterPro" id="IPR038160">
    <property type="entry name" value="6_CYS_dom_sf"/>
</dbReference>
<organism evidence="11 12">
    <name type="scientific">Plasmodium gallinaceum</name>
    <dbReference type="NCBI Taxonomy" id="5849"/>
    <lineage>
        <taxon>Eukaryota</taxon>
        <taxon>Sar</taxon>
        <taxon>Alveolata</taxon>
        <taxon>Apicomplexa</taxon>
        <taxon>Aconoidasida</taxon>
        <taxon>Haemosporida</taxon>
        <taxon>Plasmodiidae</taxon>
        <taxon>Plasmodium</taxon>
        <taxon>Plasmodium (Haemamoeba)</taxon>
    </lineage>
</organism>
<reference evidence="11" key="1">
    <citation type="submission" date="2015-04" db="EMBL/GenBank/DDBJ databases">
        <authorList>
            <consortium name="Pathogen Informatics"/>
        </authorList>
    </citation>
    <scope>NUCLEOTIDE SEQUENCE [LARGE SCALE GENOMIC DNA]</scope>
    <source>
        <strain evidence="11">8A</strain>
    </source>
</reference>
<dbReference type="GO" id="GO:0005886">
    <property type="term" value="C:plasma membrane"/>
    <property type="evidence" value="ECO:0007669"/>
    <property type="project" value="UniProtKB-SubCell"/>
</dbReference>
<evidence type="ECO:0000256" key="5">
    <source>
        <dbReference type="ARBA" id="ARBA00022737"/>
    </source>
</evidence>
<feature type="domain" description="6-Cys" evidence="10">
    <location>
        <begin position="23"/>
        <end position="166"/>
    </location>
</feature>
<keyword evidence="4 9" id="KW-0732">Signal</keyword>
<evidence type="ECO:0000256" key="2">
    <source>
        <dbReference type="ARBA" id="ARBA00004241"/>
    </source>
</evidence>
<feature type="chain" id="PRO_5012362491" evidence="9">
    <location>
        <begin position="23"/>
        <end position="335"/>
    </location>
</feature>
<keyword evidence="5" id="KW-0677">Repeat</keyword>
<protein>
    <submittedName>
        <fullName evidence="11">6-cysteine protein, putative</fullName>
    </submittedName>
</protein>
<feature type="signal peptide" evidence="9">
    <location>
        <begin position="1"/>
        <end position="22"/>
    </location>
</feature>
<keyword evidence="12" id="KW-1185">Reference proteome</keyword>